<reference evidence="1 2" key="1">
    <citation type="submission" date="2019-03" db="EMBL/GenBank/DDBJ databases">
        <title>Paraburkholderia sp. 7MH5, isolated from subtropical forest soil.</title>
        <authorList>
            <person name="Gao Z.-H."/>
            <person name="Qiu L.-H."/>
        </authorList>
    </citation>
    <scope>NUCLEOTIDE SEQUENCE [LARGE SCALE GENOMIC DNA]</scope>
    <source>
        <strain evidence="1 2">7MH5</strain>
    </source>
</reference>
<organism evidence="1 2">
    <name type="scientific">Paraburkholderia pallida</name>
    <dbReference type="NCBI Taxonomy" id="2547399"/>
    <lineage>
        <taxon>Bacteria</taxon>
        <taxon>Pseudomonadati</taxon>
        <taxon>Pseudomonadota</taxon>
        <taxon>Betaproteobacteria</taxon>
        <taxon>Burkholderiales</taxon>
        <taxon>Burkholderiaceae</taxon>
        <taxon>Paraburkholderia</taxon>
    </lineage>
</organism>
<dbReference type="EMBL" id="CP038149">
    <property type="protein sequence ID" value="QBQ99333.1"/>
    <property type="molecule type" value="Genomic_DNA"/>
</dbReference>
<name>A0A4P7CZ26_9BURK</name>
<dbReference type="RefSeq" id="WP_134751982.1">
    <property type="nucleotide sequence ID" value="NZ_CP038149.1"/>
</dbReference>
<protein>
    <submittedName>
        <fullName evidence="1">DUF3293 domain-containing protein</fullName>
    </submittedName>
</protein>
<evidence type="ECO:0000313" key="2">
    <source>
        <dbReference type="Proteomes" id="UP000295727"/>
    </source>
</evidence>
<dbReference type="KEGG" id="ppai:E1956_19235"/>
<gene>
    <name evidence="1" type="ORF">E1956_19235</name>
</gene>
<accession>A0A4P7CZ26</accession>
<dbReference type="InterPro" id="IPR021710">
    <property type="entry name" value="DUF3293"/>
</dbReference>
<dbReference type="AlphaFoldDB" id="A0A4P7CZ26"/>
<dbReference type="Proteomes" id="UP000295727">
    <property type="component" value="Chromosome 2"/>
</dbReference>
<evidence type="ECO:0000313" key="1">
    <source>
        <dbReference type="EMBL" id="QBQ99333.1"/>
    </source>
</evidence>
<dbReference type="Pfam" id="PF11697">
    <property type="entry name" value="DUF3293"/>
    <property type="match status" value="1"/>
</dbReference>
<proteinExistence type="predicted"/>
<dbReference type="OrthoDB" id="8548211at2"/>
<keyword evidence="2" id="KW-1185">Reference proteome</keyword>
<sequence length="142" mass="15313">MFSDSSIARDTIQAYLETHYEVLGETPATLQIGQFNPALAILHDARHVACSAFITACNPFSQRLDPQANVARQEELARELEVLGLACVEGVGQHPSNQWPGEASFLVLGVTLDAAKALGEKHGQNAIVWCGADAVPHLILLR</sequence>